<evidence type="ECO:0000313" key="2">
    <source>
        <dbReference type="WBParaSite" id="ES5_v2.g10707.t1"/>
    </source>
</evidence>
<evidence type="ECO:0000313" key="1">
    <source>
        <dbReference type="Proteomes" id="UP000887579"/>
    </source>
</evidence>
<sequence length="29" mass="3404">MMQFKASQRLRNPNKENLNVNEKNTTLLA</sequence>
<organism evidence="1 2">
    <name type="scientific">Panagrolaimus sp. ES5</name>
    <dbReference type="NCBI Taxonomy" id="591445"/>
    <lineage>
        <taxon>Eukaryota</taxon>
        <taxon>Metazoa</taxon>
        <taxon>Ecdysozoa</taxon>
        <taxon>Nematoda</taxon>
        <taxon>Chromadorea</taxon>
        <taxon>Rhabditida</taxon>
        <taxon>Tylenchina</taxon>
        <taxon>Panagrolaimomorpha</taxon>
        <taxon>Panagrolaimoidea</taxon>
        <taxon>Panagrolaimidae</taxon>
        <taxon>Panagrolaimus</taxon>
    </lineage>
</organism>
<dbReference type="WBParaSite" id="ES5_v2.g10707.t1">
    <property type="protein sequence ID" value="ES5_v2.g10707.t1"/>
    <property type="gene ID" value="ES5_v2.g10707"/>
</dbReference>
<protein>
    <submittedName>
        <fullName evidence="2">Uncharacterized protein</fullName>
    </submittedName>
</protein>
<reference evidence="2" key="1">
    <citation type="submission" date="2022-11" db="UniProtKB">
        <authorList>
            <consortium name="WormBaseParasite"/>
        </authorList>
    </citation>
    <scope>IDENTIFICATION</scope>
</reference>
<proteinExistence type="predicted"/>
<dbReference type="Proteomes" id="UP000887579">
    <property type="component" value="Unplaced"/>
</dbReference>
<accession>A0AC34F0Z9</accession>
<name>A0AC34F0Z9_9BILA</name>